<keyword evidence="6 7" id="KW-0472">Membrane</keyword>
<dbReference type="GO" id="GO:0005886">
    <property type="term" value="C:plasma membrane"/>
    <property type="evidence" value="ECO:0007669"/>
    <property type="project" value="UniProtKB-SubCell"/>
</dbReference>
<evidence type="ECO:0000256" key="3">
    <source>
        <dbReference type="ARBA" id="ARBA00022475"/>
    </source>
</evidence>
<organism evidence="8">
    <name type="scientific">Thermorudis peleae</name>
    <dbReference type="NCBI Taxonomy" id="1382356"/>
    <lineage>
        <taxon>Bacteria</taxon>
        <taxon>Pseudomonadati</taxon>
        <taxon>Thermomicrobiota</taxon>
        <taxon>Thermomicrobia</taxon>
        <taxon>Thermomicrobia incertae sedis</taxon>
        <taxon>Thermorudis</taxon>
    </lineage>
</organism>
<evidence type="ECO:0000256" key="1">
    <source>
        <dbReference type="ARBA" id="ARBA00004651"/>
    </source>
</evidence>
<evidence type="ECO:0000256" key="5">
    <source>
        <dbReference type="ARBA" id="ARBA00022989"/>
    </source>
</evidence>
<comment type="subcellular location">
    <subcellularLocation>
        <location evidence="1">Cell membrane</location>
        <topology evidence="1">Multi-pass membrane protein</topology>
    </subcellularLocation>
</comment>
<feature type="transmembrane region" description="Helical" evidence="7">
    <location>
        <begin position="117"/>
        <end position="141"/>
    </location>
</feature>
<evidence type="ECO:0000313" key="8">
    <source>
        <dbReference type="EMBL" id="HEG90927.1"/>
    </source>
</evidence>
<keyword evidence="2" id="KW-0813">Transport</keyword>
<evidence type="ECO:0000256" key="6">
    <source>
        <dbReference type="ARBA" id="ARBA00023136"/>
    </source>
</evidence>
<feature type="transmembrane region" description="Helical" evidence="7">
    <location>
        <begin position="86"/>
        <end position="111"/>
    </location>
</feature>
<dbReference type="GO" id="GO:0030976">
    <property type="term" value="F:thiamine pyrophosphate binding"/>
    <property type="evidence" value="ECO:0007669"/>
    <property type="project" value="InterPro"/>
</dbReference>
<dbReference type="AlphaFoldDB" id="A0A831X778"/>
<dbReference type="InterPro" id="IPR036259">
    <property type="entry name" value="MFS_trans_sf"/>
</dbReference>
<keyword evidence="5 7" id="KW-1133">Transmembrane helix</keyword>
<dbReference type="Pfam" id="PF05977">
    <property type="entry name" value="MFS_3"/>
    <property type="match status" value="1"/>
</dbReference>
<reference evidence="8" key="1">
    <citation type="journal article" date="2020" name="mSystems">
        <title>Genome- and Community-Level Interaction Insights into Carbon Utilization and Element Cycling Functions of Hydrothermarchaeota in Hydrothermal Sediment.</title>
        <authorList>
            <person name="Zhou Z."/>
            <person name="Liu Y."/>
            <person name="Xu W."/>
            <person name="Pan J."/>
            <person name="Luo Z.H."/>
            <person name="Li M."/>
        </authorList>
    </citation>
    <scope>NUCLEOTIDE SEQUENCE [LARGE SCALE GENOMIC DNA]</scope>
    <source>
        <strain evidence="8">SpSt-210</strain>
    </source>
</reference>
<keyword evidence="4 7" id="KW-0812">Transmembrane</keyword>
<comment type="caution">
    <text evidence="8">The sequence shown here is derived from an EMBL/GenBank/DDBJ whole genome shotgun (WGS) entry which is preliminary data.</text>
</comment>
<dbReference type="EMBL" id="DSIY01000142">
    <property type="protein sequence ID" value="HEG90927.1"/>
    <property type="molecule type" value="Genomic_DNA"/>
</dbReference>
<dbReference type="GO" id="GO:0044281">
    <property type="term" value="P:small molecule metabolic process"/>
    <property type="evidence" value="ECO:0007669"/>
    <property type="project" value="UniProtKB-ARBA"/>
</dbReference>
<dbReference type="CDD" id="cd06173">
    <property type="entry name" value="MFS_MefA_like"/>
    <property type="match status" value="1"/>
</dbReference>
<protein>
    <submittedName>
        <fullName evidence="8">MFS transporter</fullName>
    </submittedName>
</protein>
<dbReference type="GO" id="GO:0003824">
    <property type="term" value="F:catalytic activity"/>
    <property type="evidence" value="ECO:0007669"/>
    <property type="project" value="InterPro"/>
</dbReference>
<dbReference type="InterPro" id="IPR010290">
    <property type="entry name" value="TM_effector"/>
</dbReference>
<feature type="transmembrane region" description="Helical" evidence="7">
    <location>
        <begin position="175"/>
        <end position="193"/>
    </location>
</feature>
<evidence type="ECO:0000256" key="7">
    <source>
        <dbReference type="SAM" id="Phobius"/>
    </source>
</evidence>
<dbReference type="InterPro" id="IPR029061">
    <property type="entry name" value="THDP-binding"/>
</dbReference>
<dbReference type="SUPFAM" id="SSF103473">
    <property type="entry name" value="MFS general substrate transporter"/>
    <property type="match status" value="1"/>
</dbReference>
<feature type="transmembrane region" description="Helical" evidence="7">
    <location>
        <begin position="148"/>
        <end position="169"/>
    </location>
</feature>
<gene>
    <name evidence="8" type="ORF">ENP34_05750</name>
</gene>
<keyword evidence="3" id="KW-1003">Cell membrane</keyword>
<evidence type="ECO:0000256" key="4">
    <source>
        <dbReference type="ARBA" id="ARBA00022692"/>
    </source>
</evidence>
<accession>A0A831X778</accession>
<dbReference type="PANTHER" id="PTHR23513">
    <property type="entry name" value="INTEGRAL MEMBRANE EFFLUX PROTEIN-RELATED"/>
    <property type="match status" value="1"/>
</dbReference>
<name>A0A831X778_9BACT</name>
<evidence type="ECO:0000256" key="2">
    <source>
        <dbReference type="ARBA" id="ARBA00022448"/>
    </source>
</evidence>
<proteinExistence type="predicted"/>
<sequence length="367" mass="39241">MTAGQGHCTTGPGISSRLSIAIDRLVEDAGSADPAGVGWVRCGTMPGQRERCTGSGSASGMAVEHPKASVKSGILHSLQVYPGFRVLFFTTVATNASFWMWQLVIGWLALVLTDSPFFVGLVGFLGGIPMLLVSLPAGVVIDQVDRRLVLLLAQVSVTLVVAAVTFMFWRGWLAPWHLLVGVFLAGTAMSFVFPTRNAMVADLVERNDLANAVALNSAGQNAPRVIGPALAGPLALVIGDLSFYHDMNGLFAARRHGLRATIVLLNNDGGGIFSFLPQAEHGQQFERLFGTPHGLDFRHAAALYGLSFTRVESWPAFREAVRASLAGDGVSVIEVPTERARNVELHRRIWPAVAQAVRGVVLPALSR</sequence>
<dbReference type="Gene3D" id="3.40.50.970">
    <property type="match status" value="1"/>
</dbReference>
<dbReference type="PANTHER" id="PTHR23513:SF6">
    <property type="entry name" value="MAJOR FACILITATOR SUPERFAMILY ASSOCIATED DOMAIN-CONTAINING PROTEIN"/>
    <property type="match status" value="1"/>
</dbReference>
<dbReference type="SUPFAM" id="SSF52518">
    <property type="entry name" value="Thiamin diphosphate-binding fold (THDP-binding)"/>
    <property type="match status" value="1"/>
</dbReference>